<evidence type="ECO:0000313" key="7">
    <source>
        <dbReference type="Proteomes" id="UP000677054"/>
    </source>
</evidence>
<gene>
    <name evidence="6" type="ORF">DSTB1V02_LOCUS12336</name>
</gene>
<feature type="disulfide bond" evidence="2">
    <location>
        <begin position="191"/>
        <end position="203"/>
    </location>
</feature>
<organism evidence="6">
    <name type="scientific">Darwinula stevensoni</name>
    <dbReference type="NCBI Taxonomy" id="69355"/>
    <lineage>
        <taxon>Eukaryota</taxon>
        <taxon>Metazoa</taxon>
        <taxon>Ecdysozoa</taxon>
        <taxon>Arthropoda</taxon>
        <taxon>Crustacea</taxon>
        <taxon>Oligostraca</taxon>
        <taxon>Ostracoda</taxon>
        <taxon>Podocopa</taxon>
        <taxon>Podocopida</taxon>
        <taxon>Darwinulocopina</taxon>
        <taxon>Darwinuloidea</taxon>
        <taxon>Darwinulidae</taxon>
        <taxon>Darwinula</taxon>
    </lineage>
</organism>
<evidence type="ECO:0000256" key="4">
    <source>
        <dbReference type="SAM" id="Phobius"/>
    </source>
</evidence>
<dbReference type="InterPro" id="IPR036055">
    <property type="entry name" value="LDL_receptor-like_sf"/>
</dbReference>
<protein>
    <submittedName>
        <fullName evidence="6">Uncharacterized protein</fullName>
    </submittedName>
</protein>
<dbReference type="CDD" id="cd00112">
    <property type="entry name" value="LDLa"/>
    <property type="match status" value="1"/>
</dbReference>
<evidence type="ECO:0000256" key="5">
    <source>
        <dbReference type="SAM" id="SignalP"/>
    </source>
</evidence>
<keyword evidence="4" id="KW-0472">Membrane</keyword>
<sequence length="354" mass="39684">MYSFNMKQVPFLIFLSQLVTAADEVKEYDLAMKCATNKKVVVELFYNYASAVVLQYQDTGLEIESKDIDCAIEFRSQPDSGIGFVIEDLNLRKTGHRCVDSVRFVPDILLLPDAARDVLHDGSGSVCGTMHNKMQNLSHRYTKSGKAMYALSYTDDRIDFYFRKRRSAVEEKLNLTLTVTAFQRPERWGSCGVHKFDCGHSQCIAKELVCDGHVNCLPRTGYIGLDEEDCVSTQPKDYSIGTVWIVLIIVITSGIVILLFFLCNKFSSRLASHIRPPAPTSDCRYLGTSEFGSNEAPQAVPLHPQEPVLEEADDKPPEYHALFPEGPPSFVIETETSRAETAPQSIVKPWNHVS</sequence>
<dbReference type="PROSITE" id="PS50068">
    <property type="entry name" value="LDLRA_2"/>
    <property type="match status" value="1"/>
</dbReference>
<reference evidence="6" key="1">
    <citation type="submission" date="2020-11" db="EMBL/GenBank/DDBJ databases">
        <authorList>
            <person name="Tran Van P."/>
        </authorList>
    </citation>
    <scope>NUCLEOTIDE SEQUENCE</scope>
</reference>
<accession>A0A7R9FRS4</accession>
<keyword evidence="5" id="KW-0732">Signal</keyword>
<dbReference type="EMBL" id="LR904096">
    <property type="protein sequence ID" value="CAD7252578.1"/>
    <property type="molecule type" value="Genomic_DNA"/>
</dbReference>
<keyword evidence="4" id="KW-0812">Transmembrane</keyword>
<dbReference type="SMART" id="SM00192">
    <property type="entry name" value="LDLa"/>
    <property type="match status" value="1"/>
</dbReference>
<dbReference type="AlphaFoldDB" id="A0A7R9FRS4"/>
<keyword evidence="4" id="KW-1133">Transmembrane helix</keyword>
<dbReference type="OrthoDB" id="6346247at2759"/>
<feature type="signal peptide" evidence="5">
    <location>
        <begin position="1"/>
        <end position="21"/>
    </location>
</feature>
<evidence type="ECO:0000256" key="3">
    <source>
        <dbReference type="SAM" id="MobiDB-lite"/>
    </source>
</evidence>
<comment type="caution">
    <text evidence="2">Lacks conserved residue(s) required for the propagation of feature annotation.</text>
</comment>
<evidence type="ECO:0000256" key="2">
    <source>
        <dbReference type="PROSITE-ProRule" id="PRU00124"/>
    </source>
</evidence>
<proteinExistence type="predicted"/>
<feature type="disulfide bond" evidence="2">
    <location>
        <begin position="198"/>
        <end position="216"/>
    </location>
</feature>
<keyword evidence="1 2" id="KW-1015">Disulfide bond</keyword>
<evidence type="ECO:0000256" key="1">
    <source>
        <dbReference type="ARBA" id="ARBA00023157"/>
    </source>
</evidence>
<name>A0A7R9FRS4_9CRUS</name>
<dbReference type="InterPro" id="IPR002172">
    <property type="entry name" value="LDrepeatLR_classA_rpt"/>
</dbReference>
<feature type="region of interest" description="Disordered" evidence="3">
    <location>
        <begin position="310"/>
        <end position="354"/>
    </location>
</feature>
<dbReference type="Gene3D" id="4.10.400.10">
    <property type="entry name" value="Low-density Lipoprotein Receptor"/>
    <property type="match status" value="1"/>
</dbReference>
<dbReference type="EMBL" id="CAJPEV010004579">
    <property type="protein sequence ID" value="CAG0902033.1"/>
    <property type="molecule type" value="Genomic_DNA"/>
</dbReference>
<evidence type="ECO:0000313" key="6">
    <source>
        <dbReference type="EMBL" id="CAD7252578.1"/>
    </source>
</evidence>
<feature type="chain" id="PRO_5036403162" evidence="5">
    <location>
        <begin position="22"/>
        <end position="354"/>
    </location>
</feature>
<dbReference type="Proteomes" id="UP000677054">
    <property type="component" value="Unassembled WGS sequence"/>
</dbReference>
<keyword evidence="7" id="KW-1185">Reference proteome</keyword>
<feature type="transmembrane region" description="Helical" evidence="4">
    <location>
        <begin position="243"/>
        <end position="263"/>
    </location>
</feature>
<dbReference type="SUPFAM" id="SSF57424">
    <property type="entry name" value="LDL receptor-like module"/>
    <property type="match status" value="1"/>
</dbReference>